<sequence length="171" mass="18876">NPIRAGLAETPEASDFTSISERIRQWRSEGNCSETLGVAQFEADGEESIIQEEGEKPATTTRAVMTPFVGNHKDEHAAGIPFSFTDYMALMDWTGRAIRDGKRGAIPAHLAPILVRLGIEEKQWLPTVKHFGSRFCWAAGCIESMRELSRNVGASWLKGMGRDRRLGVVSS</sequence>
<gene>
    <name evidence="1" type="ORF">MNBD_GAMMA26-359</name>
</gene>
<feature type="non-terminal residue" evidence="1">
    <location>
        <position position="1"/>
    </location>
</feature>
<dbReference type="AlphaFoldDB" id="A0A3B1B5U3"/>
<organism evidence="1">
    <name type="scientific">hydrothermal vent metagenome</name>
    <dbReference type="NCBI Taxonomy" id="652676"/>
    <lineage>
        <taxon>unclassified sequences</taxon>
        <taxon>metagenomes</taxon>
        <taxon>ecological metagenomes</taxon>
    </lineage>
</organism>
<protein>
    <recommendedName>
        <fullName evidence="2">Transposase</fullName>
    </recommendedName>
</protein>
<proteinExistence type="predicted"/>
<name>A0A3B1B5U3_9ZZZZ</name>
<dbReference type="EMBL" id="UOFX01000053">
    <property type="protein sequence ID" value="VAX09571.1"/>
    <property type="molecule type" value="Genomic_DNA"/>
</dbReference>
<evidence type="ECO:0000313" key="1">
    <source>
        <dbReference type="EMBL" id="VAX09571.1"/>
    </source>
</evidence>
<dbReference type="PANTHER" id="PTHR34322:SF2">
    <property type="entry name" value="TRANSPOSASE IS200-LIKE DOMAIN-CONTAINING PROTEIN"/>
    <property type="match status" value="1"/>
</dbReference>
<accession>A0A3B1B5U3</accession>
<dbReference type="PANTHER" id="PTHR34322">
    <property type="entry name" value="TRANSPOSASE, Y1_TNP DOMAIN-CONTAINING"/>
    <property type="match status" value="1"/>
</dbReference>
<reference evidence="1" key="1">
    <citation type="submission" date="2018-06" db="EMBL/GenBank/DDBJ databases">
        <authorList>
            <person name="Zhirakovskaya E."/>
        </authorList>
    </citation>
    <scope>NUCLEOTIDE SEQUENCE</scope>
</reference>
<evidence type="ECO:0008006" key="2">
    <source>
        <dbReference type="Google" id="ProtNLM"/>
    </source>
</evidence>